<dbReference type="HOGENOM" id="CLU_2708823_0_0_1"/>
<feature type="compositionally biased region" description="Basic and acidic residues" evidence="1">
    <location>
        <begin position="8"/>
        <end position="23"/>
    </location>
</feature>
<evidence type="ECO:0000256" key="1">
    <source>
        <dbReference type="SAM" id="MobiDB-lite"/>
    </source>
</evidence>
<reference evidence="2" key="2">
    <citation type="submission" date="2015-03" db="UniProtKB">
        <authorList>
            <consortium name="EnsemblPlants"/>
        </authorList>
    </citation>
    <scope>IDENTIFICATION</scope>
</reference>
<dbReference type="Gramene" id="OBART01G30330.1">
    <property type="protein sequence ID" value="OBART01G30330.1"/>
    <property type="gene ID" value="OBART01G30330"/>
</dbReference>
<feature type="compositionally biased region" description="Gly residues" evidence="1">
    <location>
        <begin position="36"/>
        <end position="47"/>
    </location>
</feature>
<reference evidence="2" key="1">
    <citation type="journal article" date="2009" name="Rice">
        <title>De Novo Next Generation Sequencing of Plant Genomes.</title>
        <authorList>
            <person name="Rounsley S."/>
            <person name="Marri P.R."/>
            <person name="Yu Y."/>
            <person name="He R."/>
            <person name="Sisneros N."/>
            <person name="Goicoechea J.L."/>
            <person name="Lee S.J."/>
            <person name="Angelova A."/>
            <person name="Kudrna D."/>
            <person name="Luo M."/>
            <person name="Affourtit J."/>
            <person name="Desany B."/>
            <person name="Knight J."/>
            <person name="Niazi F."/>
            <person name="Egholm M."/>
            <person name="Wing R.A."/>
        </authorList>
    </citation>
    <scope>NUCLEOTIDE SEQUENCE [LARGE SCALE GENOMIC DNA]</scope>
    <source>
        <strain evidence="2">cv. IRGC 105608</strain>
    </source>
</reference>
<evidence type="ECO:0000313" key="2">
    <source>
        <dbReference type="EnsemblPlants" id="OBART01G30330.1"/>
    </source>
</evidence>
<dbReference type="Proteomes" id="UP000026960">
    <property type="component" value="Chromosome 1"/>
</dbReference>
<keyword evidence="3" id="KW-1185">Reference proteome</keyword>
<proteinExistence type="predicted"/>
<accession>A0A0D3ETU5</accession>
<dbReference type="EnsemblPlants" id="OBART01G30330.1">
    <property type="protein sequence ID" value="OBART01G30330.1"/>
    <property type="gene ID" value="OBART01G30330"/>
</dbReference>
<dbReference type="AlphaFoldDB" id="A0A0D3ETU5"/>
<evidence type="ECO:0000313" key="3">
    <source>
        <dbReference type="Proteomes" id="UP000026960"/>
    </source>
</evidence>
<feature type="region of interest" description="Disordered" evidence="1">
    <location>
        <begin position="1"/>
        <end position="73"/>
    </location>
</feature>
<sequence>MVFPSNAHPERVVEGGGRERDGRNGGNKSSVPAIREGGGGGLSQGGGRGERGKMESPGKGGVGGARVWLAKLR</sequence>
<name>A0A0D3ETU5_9ORYZ</name>
<dbReference type="PaxDb" id="65489-OBART01G30330.1"/>
<protein>
    <submittedName>
        <fullName evidence="2">Uncharacterized protein</fullName>
    </submittedName>
</protein>
<organism evidence="2">
    <name type="scientific">Oryza barthii</name>
    <dbReference type="NCBI Taxonomy" id="65489"/>
    <lineage>
        <taxon>Eukaryota</taxon>
        <taxon>Viridiplantae</taxon>
        <taxon>Streptophyta</taxon>
        <taxon>Embryophyta</taxon>
        <taxon>Tracheophyta</taxon>
        <taxon>Spermatophyta</taxon>
        <taxon>Magnoliopsida</taxon>
        <taxon>Liliopsida</taxon>
        <taxon>Poales</taxon>
        <taxon>Poaceae</taxon>
        <taxon>BOP clade</taxon>
        <taxon>Oryzoideae</taxon>
        <taxon>Oryzeae</taxon>
        <taxon>Oryzinae</taxon>
        <taxon>Oryza</taxon>
    </lineage>
</organism>